<accession>A0A2S0IB08</accession>
<feature type="domain" description="Putative tail fiber protein gp53-like C-terminal" evidence="1">
    <location>
        <begin position="148"/>
        <end position="236"/>
    </location>
</feature>
<dbReference type="Proteomes" id="UP000239477">
    <property type="component" value="Chromosome"/>
</dbReference>
<evidence type="ECO:0000259" key="1">
    <source>
        <dbReference type="Pfam" id="PF21882"/>
    </source>
</evidence>
<evidence type="ECO:0000313" key="3">
    <source>
        <dbReference type="Proteomes" id="UP000239477"/>
    </source>
</evidence>
<organism evidence="2 3">
    <name type="scientific">Achromobacter spanius</name>
    <dbReference type="NCBI Taxonomy" id="217203"/>
    <lineage>
        <taxon>Bacteria</taxon>
        <taxon>Pseudomonadati</taxon>
        <taxon>Pseudomonadota</taxon>
        <taxon>Betaproteobacteria</taxon>
        <taxon>Burkholderiales</taxon>
        <taxon>Alcaligenaceae</taxon>
        <taxon>Achromobacter</taxon>
    </lineage>
</organism>
<dbReference type="OrthoDB" id="9108891at2"/>
<evidence type="ECO:0000313" key="2">
    <source>
        <dbReference type="EMBL" id="AVJ29148.1"/>
    </source>
</evidence>
<reference evidence="2 3" key="1">
    <citation type="submission" date="2017-09" db="EMBL/GenBank/DDBJ databases">
        <title>Genomic, metabolic, and phenotypic characteristics of bacterial isolates from the natural microbiome of the model nematode Caenorhabditis elegans.</title>
        <authorList>
            <person name="Zimmermann J."/>
            <person name="Obeng N."/>
            <person name="Yang W."/>
            <person name="Obeng O."/>
            <person name="Kissoyan K."/>
            <person name="Pees B."/>
            <person name="Dirksen P."/>
            <person name="Hoppner M."/>
            <person name="Franke A."/>
            <person name="Rosenstiel P."/>
            <person name="Leippe M."/>
            <person name="Dierking K."/>
            <person name="Kaleta C."/>
            <person name="Schulenburg H."/>
        </authorList>
    </citation>
    <scope>NUCLEOTIDE SEQUENCE [LARGE SCALE GENOMIC DNA]</scope>
    <source>
        <strain evidence="2 3">MYb73</strain>
    </source>
</reference>
<name>A0A2S0IB08_9BURK</name>
<dbReference type="Gene3D" id="2.60.40.3940">
    <property type="match status" value="1"/>
</dbReference>
<sequence length="236" mass="24207">MGQFVSGRVVPATQTVAGVIEIATTAETGAATDDTRAVTPLKLGQFVSGRVVPATESVAGLIEIATTAETGAATDDTRAVTPLKLGQFVSGRVIPATEAAAGIARVATQAQTNAGTDDATIVTPKKLRFGFSMSLGNNGYLSFPSWLGGLILQWGRGTITLNNNTNPVYYTGSYAATLPIPFPNNIFGVFPTIGNTPNALDTISVAGMTTASVSFTGATSNEAAQAPNLYYLAIGN</sequence>
<dbReference type="Pfam" id="PF21882">
    <property type="entry name" value="Gp53-like_C"/>
    <property type="match status" value="1"/>
</dbReference>
<keyword evidence="3" id="KW-1185">Reference proteome</keyword>
<dbReference type="AlphaFoldDB" id="A0A2S0IB08"/>
<dbReference type="InterPro" id="IPR054075">
    <property type="entry name" value="Gp53-like_C"/>
</dbReference>
<gene>
    <name evidence="2" type="ORF">CLM73_19655</name>
</gene>
<dbReference type="RefSeq" id="WP_105239867.1">
    <property type="nucleotide sequence ID" value="NZ_CP023270.1"/>
</dbReference>
<dbReference type="EMBL" id="CP023270">
    <property type="protein sequence ID" value="AVJ29148.1"/>
    <property type="molecule type" value="Genomic_DNA"/>
</dbReference>
<protein>
    <recommendedName>
        <fullName evidence="1">Putative tail fiber protein gp53-like C-terminal domain-containing protein</fullName>
    </recommendedName>
</protein>
<proteinExistence type="predicted"/>